<sequence>MGALEVAMSKAEAEKVTLSIQYTLKAVASSWSKAVDLMEQAEAGGAWKALGYASWTAYWSAEFGDILRGISRDDRRPVVAKMRELGMSTRAIGKVVGVSKDTVQRDLAEAGVSSDTPAPPVTGEDGKTYRKLRLLPSGKPDAASTEDMGMAVPPVTKRKPPAVFVGDPTLIAGIRRDLDTLADRISQLDDDGVQEFRRTYADELAAIVRIARGMVE</sequence>
<proteinExistence type="predicted"/>
<organism evidence="1 2">
    <name type="scientific">Nocardioides panzhihuensis</name>
    <dbReference type="NCBI Taxonomy" id="860243"/>
    <lineage>
        <taxon>Bacteria</taxon>
        <taxon>Bacillati</taxon>
        <taxon>Actinomycetota</taxon>
        <taxon>Actinomycetes</taxon>
        <taxon>Propionibacteriales</taxon>
        <taxon>Nocardioidaceae</taxon>
        <taxon>Nocardioides</taxon>
    </lineage>
</organism>
<dbReference type="AlphaFoldDB" id="A0A7Z0DNM1"/>
<accession>A0A7Z0DNM1</accession>
<reference evidence="1 2" key="1">
    <citation type="submission" date="2020-07" db="EMBL/GenBank/DDBJ databases">
        <title>Sequencing the genomes of 1000 actinobacteria strains.</title>
        <authorList>
            <person name="Klenk H.-P."/>
        </authorList>
    </citation>
    <scope>NUCLEOTIDE SEQUENCE [LARGE SCALE GENOMIC DNA]</scope>
    <source>
        <strain evidence="1 2">DSM 26487</strain>
    </source>
</reference>
<protein>
    <submittedName>
        <fullName evidence="1">Uncharacterized protein</fullName>
    </submittedName>
</protein>
<evidence type="ECO:0000313" key="1">
    <source>
        <dbReference type="EMBL" id="NYI78705.1"/>
    </source>
</evidence>
<evidence type="ECO:0000313" key="2">
    <source>
        <dbReference type="Proteomes" id="UP000564496"/>
    </source>
</evidence>
<dbReference type="EMBL" id="JACBZR010000001">
    <property type="protein sequence ID" value="NYI78705.1"/>
    <property type="molecule type" value="Genomic_DNA"/>
</dbReference>
<comment type="caution">
    <text evidence="1">The sequence shown here is derived from an EMBL/GenBank/DDBJ whole genome shotgun (WGS) entry which is preliminary data.</text>
</comment>
<dbReference type="Proteomes" id="UP000564496">
    <property type="component" value="Unassembled WGS sequence"/>
</dbReference>
<dbReference type="RefSeq" id="WP_179659010.1">
    <property type="nucleotide sequence ID" value="NZ_JACBZR010000001.1"/>
</dbReference>
<name>A0A7Z0DNM1_9ACTN</name>
<keyword evidence="2" id="KW-1185">Reference proteome</keyword>
<gene>
    <name evidence="1" type="ORF">BJ988_003353</name>
</gene>